<sequence length="93" mass="10335">MNFNLLPAPMGGGFRMEGYWVWCGSVVKDEEGRFHMFASRWPTWLPMHPGWIVASEIVRAVADTPEGPYHFQEVVLPANVESGVSARSIGNAT</sequence>
<dbReference type="AlphaFoldDB" id="A0A3D9KM59"/>
<dbReference type="EMBL" id="QRDZ01000002">
    <property type="protein sequence ID" value="RED87566.1"/>
    <property type="molecule type" value="Genomic_DNA"/>
</dbReference>
<reference evidence="1 2" key="1">
    <citation type="submission" date="2018-07" db="EMBL/GenBank/DDBJ databases">
        <title>Genomic Encyclopedia of Type Strains, Phase III (KMG-III): the genomes of soil and plant-associated and newly described type strains.</title>
        <authorList>
            <person name="Whitman W."/>
        </authorList>
    </citation>
    <scope>NUCLEOTIDE SEQUENCE [LARGE SCALE GENOMIC DNA]</scope>
    <source>
        <strain evidence="1 2">CECT 7287</strain>
    </source>
</reference>
<name>A0A3D9KM59_9BACL</name>
<accession>A0A3D9KM59</accession>
<comment type="caution">
    <text evidence="1">The sequence shown here is derived from an EMBL/GenBank/DDBJ whole genome shotgun (WGS) entry which is preliminary data.</text>
</comment>
<dbReference type="InterPro" id="IPR023296">
    <property type="entry name" value="Glyco_hydro_beta-prop_sf"/>
</dbReference>
<gene>
    <name evidence="1" type="ORF">DFP98_10243</name>
</gene>
<dbReference type="RefSeq" id="WP_246016387.1">
    <property type="nucleotide sequence ID" value="NZ_QRDZ01000002.1"/>
</dbReference>
<dbReference type="Proteomes" id="UP000256977">
    <property type="component" value="Unassembled WGS sequence"/>
</dbReference>
<keyword evidence="2" id="KW-1185">Reference proteome</keyword>
<protein>
    <submittedName>
        <fullName evidence="1">Uncharacterized protein</fullName>
    </submittedName>
</protein>
<proteinExistence type="predicted"/>
<evidence type="ECO:0000313" key="2">
    <source>
        <dbReference type="Proteomes" id="UP000256977"/>
    </source>
</evidence>
<evidence type="ECO:0000313" key="1">
    <source>
        <dbReference type="EMBL" id="RED87566.1"/>
    </source>
</evidence>
<organism evidence="1 2">
    <name type="scientific">Cohnella phaseoli</name>
    <dbReference type="NCBI Taxonomy" id="456490"/>
    <lineage>
        <taxon>Bacteria</taxon>
        <taxon>Bacillati</taxon>
        <taxon>Bacillota</taxon>
        <taxon>Bacilli</taxon>
        <taxon>Bacillales</taxon>
        <taxon>Paenibacillaceae</taxon>
        <taxon>Cohnella</taxon>
    </lineage>
</organism>
<dbReference type="SUPFAM" id="SSF75005">
    <property type="entry name" value="Arabinanase/levansucrase/invertase"/>
    <property type="match status" value="1"/>
</dbReference>
<dbReference type="Gene3D" id="2.115.10.20">
    <property type="entry name" value="Glycosyl hydrolase domain, family 43"/>
    <property type="match status" value="1"/>
</dbReference>